<evidence type="ECO:0000256" key="7">
    <source>
        <dbReference type="ARBA" id="ARBA00023043"/>
    </source>
</evidence>
<dbReference type="PROSITE" id="PS50297">
    <property type="entry name" value="ANK_REP_REGION"/>
    <property type="match status" value="6"/>
</dbReference>
<dbReference type="InterPro" id="IPR002110">
    <property type="entry name" value="Ankyrin_rpt"/>
</dbReference>
<evidence type="ECO:0000256" key="12">
    <source>
        <dbReference type="PROSITE-ProRule" id="PRU00023"/>
    </source>
</evidence>
<evidence type="ECO:0000256" key="6">
    <source>
        <dbReference type="ARBA" id="ARBA00022989"/>
    </source>
</evidence>
<sequence length="797" mass="89058">MDERCPVSLKLLIVIENDYVDLAIKILRENHRKSVFLEAAGALRVTAVQLASWRGRLNLLELLYEKGADINISDKLGRTALYYAIHHSNVEIVKWLLEHGANVNSKVGINSWPKDMPYATNMTMEPDCPIGRNLPLPECWGRTPLHQAVRANEPEIVRMLVNAGAMVDAQDEQGVTPLLLAGANLDCSNKEEMMKFDEVVEILASANASVNVVHPDTGTTVLHHASMLGSKTAIKRLLEAGAWPLFQCIGTGSTALHIAAGEGHLETLQVLLEAVDPVCVNIRDEVGRTPLHKAAYQDHQECVRMLVDYGGNLAAETKTGVTVIDAMLAHVRAPLPLLTEVLDSCVRTSCGSATEKGRNITVDFHVLAPVGNLQMSVVCALIASISEIEQLTILQHPLVEAFLSLKWSKLRVFFFLFVLVYMCFVLLLSGYGMILIEMNIKYSVPTGLLMVCSCFLLGHNAVQVLMAPKHYLRQFETWISATCAIIALIISTTRIDAHESNQDASNRIESGEERKDIAEPWVLHSVSLAILLAWMQMMLFIGRFPTWGYYALMFSTVLKNVLKVLLAFICLIFGFALSFAVLFHENDQFDDLWKAVVKTVVMMMGEYEYGDLFASDQEKKSLLPITGRIVFVLFIMLASIVLMNLMIGLAVSDIQGLQKEGHIRRLLKQAEFVAHLERITSHPLFRNKWVHRKLQAFLDSRQSIPTRIELPADGTYNRNTHEIHNDLVEALFTLASNNQSVAESVAKTDGSVSRILMNIEDQLHELRKQIHPNVASRRISRLLVNRRVSKHTRSVIV</sequence>
<evidence type="ECO:0000256" key="2">
    <source>
        <dbReference type="ARBA" id="ARBA00022448"/>
    </source>
</evidence>
<evidence type="ECO:0000259" key="14">
    <source>
        <dbReference type="Pfam" id="PF00520"/>
    </source>
</evidence>
<dbReference type="GO" id="GO:0005216">
    <property type="term" value="F:monoatomic ion channel activity"/>
    <property type="evidence" value="ECO:0007669"/>
    <property type="project" value="InterPro"/>
</dbReference>
<dbReference type="RefSeq" id="XP_015598034.1">
    <property type="nucleotide sequence ID" value="XM_015742548.2"/>
</dbReference>
<keyword evidence="7 12" id="KW-0040">ANK repeat</keyword>
<dbReference type="Pfam" id="PF00520">
    <property type="entry name" value="Ion_trans"/>
    <property type="match status" value="1"/>
</dbReference>
<keyword evidence="2" id="KW-0813">Transport</keyword>
<keyword evidence="8" id="KW-0406">Ion transport</keyword>
<dbReference type="Gene3D" id="1.10.287.70">
    <property type="match status" value="1"/>
</dbReference>
<evidence type="ECO:0000256" key="3">
    <source>
        <dbReference type="ARBA" id="ARBA00022606"/>
    </source>
</evidence>
<evidence type="ECO:0000256" key="10">
    <source>
        <dbReference type="ARBA" id="ARBA00023180"/>
    </source>
</evidence>
<evidence type="ECO:0000256" key="8">
    <source>
        <dbReference type="ARBA" id="ARBA00023065"/>
    </source>
</evidence>
<keyword evidence="5" id="KW-0677">Repeat</keyword>
<proteinExistence type="predicted"/>
<dbReference type="InterPro" id="IPR005821">
    <property type="entry name" value="Ion_trans_dom"/>
</dbReference>
<dbReference type="GeneID" id="107269083"/>
<dbReference type="InterPro" id="IPR036770">
    <property type="entry name" value="Ankyrin_rpt-contain_sf"/>
</dbReference>
<evidence type="ECO:0000313" key="15">
    <source>
        <dbReference type="Proteomes" id="UP000694920"/>
    </source>
</evidence>
<feature type="domain" description="Ion transport" evidence="14">
    <location>
        <begin position="413"/>
        <end position="660"/>
    </location>
</feature>
<gene>
    <name evidence="16" type="primary">LOC107269083</name>
</gene>
<feature type="transmembrane region" description="Helical" evidence="13">
    <location>
        <begin position="561"/>
        <end position="583"/>
    </location>
</feature>
<dbReference type="PANTHER" id="PTHR47143">
    <property type="entry name" value="TRANSIENT RECEPTOR POTENTIAL CATION CHANNEL PROTEIN PAINLESS"/>
    <property type="match status" value="1"/>
</dbReference>
<dbReference type="InterPro" id="IPR052076">
    <property type="entry name" value="TRP_cation_channel"/>
</dbReference>
<evidence type="ECO:0000313" key="16">
    <source>
        <dbReference type="RefSeq" id="XP_015598034.1"/>
    </source>
</evidence>
<keyword evidence="3" id="KW-0716">Sensory transduction</keyword>
<keyword evidence="4 13" id="KW-0812">Transmembrane</keyword>
<dbReference type="GO" id="GO:0034703">
    <property type="term" value="C:cation channel complex"/>
    <property type="evidence" value="ECO:0007669"/>
    <property type="project" value="UniProtKB-ARBA"/>
</dbReference>
<keyword evidence="6 13" id="KW-1133">Transmembrane helix</keyword>
<evidence type="ECO:0000256" key="1">
    <source>
        <dbReference type="ARBA" id="ARBA00004141"/>
    </source>
</evidence>
<keyword evidence="9 13" id="KW-0472">Membrane</keyword>
<keyword evidence="10" id="KW-0325">Glycoprotein</keyword>
<feature type="repeat" description="ANK" evidence="12">
    <location>
        <begin position="43"/>
        <end position="75"/>
    </location>
</feature>
<reference evidence="16" key="1">
    <citation type="submission" date="2025-08" db="UniProtKB">
        <authorList>
            <consortium name="RefSeq"/>
        </authorList>
    </citation>
    <scope>IDENTIFICATION</scope>
</reference>
<feature type="repeat" description="ANK" evidence="12">
    <location>
        <begin position="76"/>
        <end position="108"/>
    </location>
</feature>
<feature type="transmembrane region" description="Helical" evidence="13">
    <location>
        <begin position="442"/>
        <end position="465"/>
    </location>
</feature>
<dbReference type="PANTHER" id="PTHR47143:SF1">
    <property type="entry name" value="ION_TRANS DOMAIN-CONTAINING PROTEIN"/>
    <property type="match status" value="1"/>
</dbReference>
<feature type="transmembrane region" description="Helical" evidence="13">
    <location>
        <begin position="521"/>
        <end position="541"/>
    </location>
</feature>
<dbReference type="KEGG" id="ccin:107269083"/>
<comment type="subcellular location">
    <subcellularLocation>
        <location evidence="1">Membrane</location>
        <topology evidence="1">Multi-pass membrane protein</topology>
    </subcellularLocation>
</comment>
<dbReference type="PRINTS" id="PR01415">
    <property type="entry name" value="ANKYRIN"/>
</dbReference>
<feature type="transmembrane region" description="Helical" evidence="13">
    <location>
        <begin position="477"/>
        <end position="495"/>
    </location>
</feature>
<dbReference type="Pfam" id="PF12796">
    <property type="entry name" value="Ank_2"/>
    <property type="match status" value="1"/>
</dbReference>
<evidence type="ECO:0000256" key="13">
    <source>
        <dbReference type="SAM" id="Phobius"/>
    </source>
</evidence>
<dbReference type="Proteomes" id="UP000694920">
    <property type="component" value="Unplaced"/>
</dbReference>
<feature type="transmembrane region" description="Helical" evidence="13">
    <location>
        <begin position="629"/>
        <end position="651"/>
    </location>
</feature>
<dbReference type="PROSITE" id="PS50088">
    <property type="entry name" value="ANK_REPEAT"/>
    <property type="match status" value="6"/>
</dbReference>
<evidence type="ECO:0000256" key="11">
    <source>
        <dbReference type="ARBA" id="ARBA00023303"/>
    </source>
</evidence>
<evidence type="ECO:0000256" key="5">
    <source>
        <dbReference type="ARBA" id="ARBA00022737"/>
    </source>
</evidence>
<dbReference type="Pfam" id="PF00023">
    <property type="entry name" value="Ank"/>
    <property type="match status" value="1"/>
</dbReference>
<keyword evidence="16" id="KW-0675">Receptor</keyword>
<dbReference type="Pfam" id="PF13637">
    <property type="entry name" value="Ank_4"/>
    <property type="match status" value="1"/>
</dbReference>
<evidence type="ECO:0000256" key="9">
    <source>
        <dbReference type="ARBA" id="ARBA00023136"/>
    </source>
</evidence>
<name>A0AAJ7FLR0_CEPCN</name>
<evidence type="ECO:0000256" key="4">
    <source>
        <dbReference type="ARBA" id="ARBA00022692"/>
    </source>
</evidence>
<protein>
    <submittedName>
        <fullName evidence="16">Transient receptor potential channel pyrexia</fullName>
    </submittedName>
</protein>
<keyword evidence="11" id="KW-0407">Ion channel</keyword>
<feature type="transmembrane region" description="Helical" evidence="13">
    <location>
        <begin position="412"/>
        <end position="436"/>
    </location>
</feature>
<organism evidence="15 16">
    <name type="scientific">Cephus cinctus</name>
    <name type="common">Wheat stem sawfly</name>
    <dbReference type="NCBI Taxonomy" id="211228"/>
    <lineage>
        <taxon>Eukaryota</taxon>
        <taxon>Metazoa</taxon>
        <taxon>Ecdysozoa</taxon>
        <taxon>Arthropoda</taxon>
        <taxon>Hexapoda</taxon>
        <taxon>Insecta</taxon>
        <taxon>Pterygota</taxon>
        <taxon>Neoptera</taxon>
        <taxon>Endopterygota</taxon>
        <taxon>Hymenoptera</taxon>
        <taxon>Cephoidea</taxon>
        <taxon>Cephidae</taxon>
        <taxon>Cephus</taxon>
    </lineage>
</organism>
<feature type="repeat" description="ANK" evidence="12">
    <location>
        <begin position="251"/>
        <end position="273"/>
    </location>
</feature>
<keyword evidence="15" id="KW-1185">Reference proteome</keyword>
<dbReference type="AlphaFoldDB" id="A0AAJ7FLR0"/>
<feature type="repeat" description="ANK" evidence="12">
    <location>
        <begin position="286"/>
        <end position="318"/>
    </location>
</feature>
<dbReference type="SMART" id="SM00248">
    <property type="entry name" value="ANK"/>
    <property type="match status" value="7"/>
</dbReference>
<dbReference type="Gene3D" id="1.25.40.20">
    <property type="entry name" value="Ankyrin repeat-containing domain"/>
    <property type="match status" value="3"/>
</dbReference>
<feature type="repeat" description="ANK" evidence="12">
    <location>
        <begin position="140"/>
        <end position="172"/>
    </location>
</feature>
<feature type="repeat" description="ANK" evidence="12">
    <location>
        <begin position="217"/>
        <end position="242"/>
    </location>
</feature>
<dbReference type="SUPFAM" id="SSF48403">
    <property type="entry name" value="Ankyrin repeat"/>
    <property type="match status" value="1"/>
</dbReference>
<accession>A0AAJ7FLR0</accession>